<dbReference type="InterPro" id="IPR050235">
    <property type="entry name" value="CK1_Ser-Thr_kinase"/>
</dbReference>
<dbReference type="Gene3D" id="1.10.510.10">
    <property type="entry name" value="Transferase(Phosphotransferase) domain 1"/>
    <property type="match status" value="1"/>
</dbReference>
<evidence type="ECO:0000313" key="5">
    <source>
        <dbReference type="EMBL" id="CAE4616915.1"/>
    </source>
</evidence>
<dbReference type="SMART" id="SM00240">
    <property type="entry name" value="FHA"/>
    <property type="match status" value="1"/>
</dbReference>
<feature type="region of interest" description="Disordered" evidence="2">
    <location>
        <begin position="570"/>
        <end position="626"/>
    </location>
</feature>
<feature type="compositionally biased region" description="Basic and acidic residues" evidence="2">
    <location>
        <begin position="242"/>
        <end position="253"/>
    </location>
</feature>
<feature type="compositionally biased region" description="Low complexity" evidence="2">
    <location>
        <begin position="339"/>
        <end position="351"/>
    </location>
</feature>
<evidence type="ECO:0000256" key="2">
    <source>
        <dbReference type="SAM" id="MobiDB-lite"/>
    </source>
</evidence>
<dbReference type="CDD" id="cd00060">
    <property type="entry name" value="FHA"/>
    <property type="match status" value="1"/>
</dbReference>
<dbReference type="SUPFAM" id="SSF56112">
    <property type="entry name" value="Protein kinase-like (PK-like)"/>
    <property type="match status" value="1"/>
</dbReference>
<sequence>MEKMKAPFYNLIPLLLSTKTTSLPLGKIFSKTISLLQTLHLNHRLLFIDIKPDNFMLASSTSSSSIEESIRLVDLGLVTSYRDISLGKHRLNMHPNAPVVGTPNYASLNVLNGHTPSRRDDLEALGYVLLELYVRLLMETGSIPASNNDIEEEEWSVLPWSTGTSDEEICCLKTKCMEPESDFYDTLNAGHNTKASQIIQRYFETVMSLKYSEKPNYEELISLVEDLVIQREGGKGNKAKRKETNEIKQNGKQEEEDEVKPTRAKRKTKPKTTSTSEILEEMDTPAKRKTKAKSTTASETLEETNNQPKRKTKPKSTSASETLEETTAAKSRTKRSTKTKSSSTVTTSGVRKSPRRATTRQPPPSNQPISIQDTDDDDISEDDDDVNEEHTVVDDKKENDNNTDISTTASTSTTRRSTRLKSQSTPSPNGIRLEGTKKSTRKKAPAKKVETIEEETTTTCFGSHISDLAKQSLQRRKNKQSKNDNTTEEKVEEEETETTTTCFSTNISELAKQSLQRRKNKQNKKDQDEEEEHASPAKKQKADNGSKVVPATPLSFRNKRVNKNDVIVIDDDEEEDIPSTATRGRKRLFESDDVDEEKFEDSHEDHLNDENIAPLSPKQSNKLSSSSSCKIQIIFTQGPHKGETMYLGDDDNEEEVNDDSKEGNPDIYIIGRDPSVPDSRYNNNNNNNQQQFTTSLYSIQHDIEASSVHAKITLQYSKKRSGVCTVSITDLKSTNGTYVNGRLIAKGGTTKAFMGDKILIGTSVLQVKRGGF</sequence>
<evidence type="ECO:0000259" key="4">
    <source>
        <dbReference type="PROSITE" id="PS50011"/>
    </source>
</evidence>
<dbReference type="GO" id="GO:0005524">
    <property type="term" value="F:ATP binding"/>
    <property type="evidence" value="ECO:0007669"/>
    <property type="project" value="InterPro"/>
</dbReference>
<dbReference type="Gene3D" id="2.60.200.20">
    <property type="match status" value="1"/>
</dbReference>
<organism evidence="5">
    <name type="scientific">Ditylum brightwellii</name>
    <dbReference type="NCBI Taxonomy" id="49249"/>
    <lineage>
        <taxon>Eukaryota</taxon>
        <taxon>Sar</taxon>
        <taxon>Stramenopiles</taxon>
        <taxon>Ochrophyta</taxon>
        <taxon>Bacillariophyta</taxon>
        <taxon>Mediophyceae</taxon>
        <taxon>Lithodesmiophycidae</taxon>
        <taxon>Lithodesmiales</taxon>
        <taxon>Lithodesmiaceae</taxon>
        <taxon>Ditylum</taxon>
    </lineage>
</organism>
<feature type="compositionally biased region" description="Acidic residues" evidence="2">
    <location>
        <begin position="373"/>
        <end position="387"/>
    </location>
</feature>
<feature type="region of interest" description="Disordered" evidence="2">
    <location>
        <begin position="641"/>
        <end position="667"/>
    </location>
</feature>
<feature type="region of interest" description="Disordered" evidence="2">
    <location>
        <begin position="233"/>
        <end position="555"/>
    </location>
</feature>
<dbReference type="EMBL" id="HBNS01025347">
    <property type="protein sequence ID" value="CAE4616915.1"/>
    <property type="molecule type" value="Transcribed_RNA"/>
</dbReference>
<proteinExistence type="predicted"/>
<dbReference type="Pfam" id="PF00069">
    <property type="entry name" value="Pkinase"/>
    <property type="match status" value="1"/>
</dbReference>
<gene>
    <name evidence="5" type="ORF">DBRI00130_LOCUS19989</name>
</gene>
<dbReference type="InterPro" id="IPR000253">
    <property type="entry name" value="FHA_dom"/>
</dbReference>
<dbReference type="PROSITE" id="PS50006">
    <property type="entry name" value="FHA_DOMAIN"/>
    <property type="match status" value="1"/>
</dbReference>
<accession>A0A7S4VSW2</accession>
<dbReference type="PROSITE" id="PS50011">
    <property type="entry name" value="PROTEIN_KINASE_DOM"/>
    <property type="match status" value="1"/>
</dbReference>
<feature type="compositionally biased region" description="Acidic residues" evidence="2">
    <location>
        <begin position="648"/>
        <end position="657"/>
    </location>
</feature>
<dbReference type="Pfam" id="PF00498">
    <property type="entry name" value="FHA"/>
    <property type="match status" value="1"/>
</dbReference>
<feature type="compositionally biased region" description="Polar residues" evidence="2">
    <location>
        <begin position="502"/>
        <end position="514"/>
    </location>
</feature>
<feature type="compositionally biased region" description="Low complexity" evidence="2">
    <location>
        <begin position="403"/>
        <end position="425"/>
    </location>
</feature>
<evidence type="ECO:0000256" key="1">
    <source>
        <dbReference type="ARBA" id="ARBA00023860"/>
    </source>
</evidence>
<dbReference type="InterPro" id="IPR008984">
    <property type="entry name" value="SMAD_FHA_dom_sf"/>
</dbReference>
<feature type="compositionally biased region" description="Basic and acidic residues" evidence="2">
    <location>
        <begin position="388"/>
        <end position="400"/>
    </location>
</feature>
<feature type="domain" description="Protein kinase" evidence="4">
    <location>
        <begin position="1"/>
        <end position="228"/>
    </location>
</feature>
<protein>
    <recommendedName>
        <fullName evidence="1">Casein kinase I</fullName>
    </recommendedName>
</protein>
<name>A0A7S4VSW2_9STRA</name>
<dbReference type="InterPro" id="IPR011009">
    <property type="entry name" value="Kinase-like_dom_sf"/>
</dbReference>
<feature type="compositionally biased region" description="Low complexity" evidence="2">
    <location>
        <begin position="614"/>
        <end position="626"/>
    </location>
</feature>
<reference evidence="5" key="1">
    <citation type="submission" date="2021-01" db="EMBL/GenBank/DDBJ databases">
        <authorList>
            <person name="Corre E."/>
            <person name="Pelletier E."/>
            <person name="Niang G."/>
            <person name="Scheremetjew M."/>
            <person name="Finn R."/>
            <person name="Kale V."/>
            <person name="Holt S."/>
            <person name="Cochrane G."/>
            <person name="Meng A."/>
            <person name="Brown T."/>
            <person name="Cohen L."/>
        </authorList>
    </citation>
    <scope>NUCLEOTIDE SEQUENCE</scope>
    <source>
        <strain evidence="5">GSO104</strain>
    </source>
</reference>
<dbReference type="InterPro" id="IPR000719">
    <property type="entry name" value="Prot_kinase_dom"/>
</dbReference>
<feature type="compositionally biased region" description="Low complexity" evidence="2">
    <location>
        <begin position="316"/>
        <end position="330"/>
    </location>
</feature>
<dbReference type="PANTHER" id="PTHR11909">
    <property type="entry name" value="CASEIN KINASE-RELATED"/>
    <property type="match status" value="1"/>
</dbReference>
<evidence type="ECO:0000259" key="3">
    <source>
        <dbReference type="PROSITE" id="PS50006"/>
    </source>
</evidence>
<feature type="compositionally biased region" description="Basic and acidic residues" evidence="2">
    <location>
        <begin position="600"/>
        <end position="609"/>
    </location>
</feature>
<dbReference type="SUPFAM" id="SSF49879">
    <property type="entry name" value="SMAD/FHA domain"/>
    <property type="match status" value="1"/>
</dbReference>
<dbReference type="GO" id="GO:0004672">
    <property type="term" value="F:protein kinase activity"/>
    <property type="evidence" value="ECO:0007669"/>
    <property type="project" value="InterPro"/>
</dbReference>
<dbReference type="AlphaFoldDB" id="A0A7S4VSW2"/>
<feature type="domain" description="FHA" evidence="3">
    <location>
        <begin position="668"/>
        <end position="744"/>
    </location>
</feature>